<evidence type="ECO:0000256" key="5">
    <source>
        <dbReference type="ARBA" id="ARBA00022525"/>
    </source>
</evidence>
<evidence type="ECO:0000256" key="7">
    <source>
        <dbReference type="ARBA" id="ARBA00023024"/>
    </source>
</evidence>
<dbReference type="STRING" id="945553.A0A0D2PIS5"/>
<dbReference type="OMA" id="WMGNFTA"/>
<dbReference type="GO" id="GO:0000272">
    <property type="term" value="P:polysaccharide catabolic process"/>
    <property type="evidence" value="ECO:0007669"/>
    <property type="project" value="UniProtKB-KW"/>
</dbReference>
<dbReference type="Pfam" id="PF00704">
    <property type="entry name" value="Glyco_hydro_18"/>
    <property type="match status" value="1"/>
</dbReference>
<proteinExistence type="inferred from homology"/>
<dbReference type="GO" id="GO:0008843">
    <property type="term" value="F:endochitinase activity"/>
    <property type="evidence" value="ECO:0007669"/>
    <property type="project" value="UniProtKB-EC"/>
</dbReference>
<dbReference type="InterPro" id="IPR017853">
    <property type="entry name" value="GH"/>
</dbReference>
<evidence type="ECO:0000256" key="10">
    <source>
        <dbReference type="ARBA" id="ARBA00023326"/>
    </source>
</evidence>
<dbReference type="InterPro" id="IPR011583">
    <property type="entry name" value="Chitinase_II/V-like_cat"/>
</dbReference>
<evidence type="ECO:0000256" key="2">
    <source>
        <dbReference type="ARBA" id="ARBA00004613"/>
    </source>
</evidence>
<dbReference type="PROSITE" id="PS51910">
    <property type="entry name" value="GH18_2"/>
    <property type="match status" value="1"/>
</dbReference>
<keyword evidence="9 11" id="KW-0326">Glycosidase</keyword>
<sequence length="400" mass="43916">MPCDGKYSVGYFVNWGIYGRKFPPSLIPAKDLTHILYAFANIKPDTGEVYLSDLWADQDIHYAGDSWNDVGTNLYGNFKAIYNLKKSNRHLKVLLSIGGWTYSSSFNPVVINPALRATFVASSVKLLEDYGLDGLDVDYEYPTNDAQAVGYVSLLAEMRQALDAHAANKGSGCKFLLTIAAPCGSDNYSKLHVGDMDKSLDFWNLMAYDFSGSWDTVANHQANLYGGKISAAASVDWYISQGVKREKLVLGLPLYGRSFLNTEGPGYSYSGMGPGTWENGVYDYRVLPLPGSSVKLDKTAVASWSYDTSKKEMISYDSEEVAKLKGQYIKKEKLGGSMFWELSGDKGPSREGMETGPGKDPQPGSSLVATVKNHMGGLETSNNWLSYTDSKFDNMKAGMP</sequence>
<keyword evidence="8" id="KW-0119">Carbohydrate metabolism</keyword>
<evidence type="ECO:0000313" key="15">
    <source>
        <dbReference type="Proteomes" id="UP000054270"/>
    </source>
</evidence>
<evidence type="ECO:0000256" key="3">
    <source>
        <dbReference type="ARBA" id="ARBA00008682"/>
    </source>
</evidence>
<accession>A0A0D2PIS5</accession>
<dbReference type="EMBL" id="KN817572">
    <property type="protein sequence ID" value="KJA19925.1"/>
    <property type="molecule type" value="Genomic_DNA"/>
</dbReference>
<dbReference type="FunFam" id="3.10.50.10:FF:000005">
    <property type="entry name" value="Endochitinase B1"/>
    <property type="match status" value="1"/>
</dbReference>
<dbReference type="OrthoDB" id="76388at2759"/>
<dbReference type="InterPro" id="IPR001223">
    <property type="entry name" value="Glyco_hydro18_cat"/>
</dbReference>
<dbReference type="Gene3D" id="3.20.20.80">
    <property type="entry name" value="Glycosidases"/>
    <property type="match status" value="1"/>
</dbReference>
<keyword evidence="15" id="KW-1185">Reference proteome</keyword>
<dbReference type="Proteomes" id="UP000054270">
    <property type="component" value="Unassembled WGS sequence"/>
</dbReference>
<dbReference type="SUPFAM" id="SSF51445">
    <property type="entry name" value="(Trans)glycosidases"/>
    <property type="match status" value="1"/>
</dbReference>
<protein>
    <recommendedName>
        <fullName evidence="4">chitinase</fullName>
        <ecNumber evidence="4">3.2.1.14</ecNumber>
    </recommendedName>
</protein>
<comment type="subcellular location">
    <subcellularLocation>
        <location evidence="2">Secreted</location>
    </subcellularLocation>
</comment>
<evidence type="ECO:0000256" key="6">
    <source>
        <dbReference type="ARBA" id="ARBA00022801"/>
    </source>
</evidence>
<dbReference type="Gene3D" id="3.10.50.10">
    <property type="match status" value="1"/>
</dbReference>
<keyword evidence="7" id="KW-0146">Chitin degradation</keyword>
<dbReference type="InterPro" id="IPR029070">
    <property type="entry name" value="Chitinase_insertion_sf"/>
</dbReference>
<dbReference type="PANTHER" id="PTHR11177">
    <property type="entry name" value="CHITINASE"/>
    <property type="match status" value="1"/>
</dbReference>
<dbReference type="InterPro" id="IPR050314">
    <property type="entry name" value="Glycosyl_Hydrlase_18"/>
</dbReference>
<evidence type="ECO:0000256" key="9">
    <source>
        <dbReference type="ARBA" id="ARBA00023295"/>
    </source>
</evidence>
<evidence type="ECO:0000256" key="4">
    <source>
        <dbReference type="ARBA" id="ARBA00012729"/>
    </source>
</evidence>
<comment type="similarity">
    <text evidence="3">Belongs to the glycosyl hydrolase 18 family. Chitinase class V subfamily.</text>
</comment>
<dbReference type="SMART" id="SM00636">
    <property type="entry name" value="Glyco_18"/>
    <property type="match status" value="1"/>
</dbReference>
<keyword evidence="5" id="KW-0964">Secreted</keyword>
<dbReference type="GO" id="GO:0006032">
    <property type="term" value="P:chitin catabolic process"/>
    <property type="evidence" value="ECO:0007669"/>
    <property type="project" value="UniProtKB-KW"/>
</dbReference>
<dbReference type="GO" id="GO:0005576">
    <property type="term" value="C:extracellular region"/>
    <property type="evidence" value="ECO:0007669"/>
    <property type="project" value="UniProtKB-SubCell"/>
</dbReference>
<evidence type="ECO:0000313" key="14">
    <source>
        <dbReference type="EMBL" id="KJA19925.1"/>
    </source>
</evidence>
<dbReference type="PROSITE" id="PS01095">
    <property type="entry name" value="GH18_1"/>
    <property type="match status" value="1"/>
</dbReference>
<name>A0A0D2PIS5_HYPSF</name>
<comment type="catalytic activity">
    <reaction evidence="1">
        <text>Random endo-hydrolysis of N-acetyl-beta-D-glucosaminide (1-&gt;4)-beta-linkages in chitin and chitodextrins.</text>
        <dbReference type="EC" id="3.2.1.14"/>
    </reaction>
</comment>
<dbReference type="InterPro" id="IPR001579">
    <property type="entry name" value="Glyco_hydro_18_chit_AS"/>
</dbReference>
<evidence type="ECO:0000256" key="12">
    <source>
        <dbReference type="SAM" id="MobiDB-lite"/>
    </source>
</evidence>
<dbReference type="SUPFAM" id="SSF54556">
    <property type="entry name" value="Chitinase insertion domain"/>
    <property type="match status" value="1"/>
</dbReference>
<dbReference type="AlphaFoldDB" id="A0A0D2PIS5"/>
<keyword evidence="10" id="KW-0624">Polysaccharide degradation</keyword>
<reference evidence="15" key="1">
    <citation type="submission" date="2014-04" db="EMBL/GenBank/DDBJ databases">
        <title>Evolutionary Origins and Diversification of the Mycorrhizal Mutualists.</title>
        <authorList>
            <consortium name="DOE Joint Genome Institute"/>
            <consortium name="Mycorrhizal Genomics Consortium"/>
            <person name="Kohler A."/>
            <person name="Kuo A."/>
            <person name="Nagy L.G."/>
            <person name="Floudas D."/>
            <person name="Copeland A."/>
            <person name="Barry K.W."/>
            <person name="Cichocki N."/>
            <person name="Veneault-Fourrey C."/>
            <person name="LaButti K."/>
            <person name="Lindquist E.A."/>
            <person name="Lipzen A."/>
            <person name="Lundell T."/>
            <person name="Morin E."/>
            <person name="Murat C."/>
            <person name="Riley R."/>
            <person name="Ohm R."/>
            <person name="Sun H."/>
            <person name="Tunlid A."/>
            <person name="Henrissat B."/>
            <person name="Grigoriev I.V."/>
            <person name="Hibbett D.S."/>
            <person name="Martin F."/>
        </authorList>
    </citation>
    <scope>NUCLEOTIDE SEQUENCE [LARGE SCALE GENOMIC DNA]</scope>
    <source>
        <strain evidence="15">FD-334 SS-4</strain>
    </source>
</reference>
<gene>
    <name evidence="14" type="ORF">HYPSUDRAFT_844110</name>
</gene>
<evidence type="ECO:0000256" key="11">
    <source>
        <dbReference type="RuleBase" id="RU000489"/>
    </source>
</evidence>
<feature type="region of interest" description="Disordered" evidence="12">
    <location>
        <begin position="345"/>
        <end position="364"/>
    </location>
</feature>
<dbReference type="GO" id="GO:0008061">
    <property type="term" value="F:chitin binding"/>
    <property type="evidence" value="ECO:0007669"/>
    <property type="project" value="InterPro"/>
</dbReference>
<evidence type="ECO:0000256" key="8">
    <source>
        <dbReference type="ARBA" id="ARBA00023277"/>
    </source>
</evidence>
<dbReference type="EC" id="3.2.1.14" evidence="4"/>
<keyword evidence="6 11" id="KW-0378">Hydrolase</keyword>
<organism evidence="14 15">
    <name type="scientific">Hypholoma sublateritium (strain FD-334 SS-4)</name>
    <dbReference type="NCBI Taxonomy" id="945553"/>
    <lineage>
        <taxon>Eukaryota</taxon>
        <taxon>Fungi</taxon>
        <taxon>Dikarya</taxon>
        <taxon>Basidiomycota</taxon>
        <taxon>Agaricomycotina</taxon>
        <taxon>Agaricomycetes</taxon>
        <taxon>Agaricomycetidae</taxon>
        <taxon>Agaricales</taxon>
        <taxon>Agaricineae</taxon>
        <taxon>Strophariaceae</taxon>
        <taxon>Hypholoma</taxon>
    </lineage>
</organism>
<feature type="domain" description="GH18" evidence="13">
    <location>
        <begin position="6"/>
        <end position="378"/>
    </location>
</feature>
<evidence type="ECO:0000256" key="1">
    <source>
        <dbReference type="ARBA" id="ARBA00000822"/>
    </source>
</evidence>
<dbReference type="PANTHER" id="PTHR11177:SF317">
    <property type="entry name" value="CHITINASE 12-RELATED"/>
    <property type="match status" value="1"/>
</dbReference>
<evidence type="ECO:0000259" key="13">
    <source>
        <dbReference type="PROSITE" id="PS51910"/>
    </source>
</evidence>
<dbReference type="FunFam" id="3.20.20.80:FF:000075">
    <property type="entry name" value="Sporulation-specific chitinase"/>
    <property type="match status" value="1"/>
</dbReference>
<dbReference type="CDD" id="cd06548">
    <property type="entry name" value="GH18_chitinase"/>
    <property type="match status" value="1"/>
</dbReference>